<accession>A0A371CTA4</accession>
<sequence length="69" mass="7873">MSSPEEDYDDGSAQNAKKRRIQRACDMCRRKKIRCDGAQMPNNRCSNCVSYRLECTYVEAAKKRGPPKG</sequence>
<dbReference type="SUPFAM" id="SSF57701">
    <property type="entry name" value="Zn2/Cys6 DNA-binding domain"/>
    <property type="match status" value="1"/>
</dbReference>
<dbReference type="InterPro" id="IPR052783">
    <property type="entry name" value="Metabolic/Drug-Res_Regulator"/>
</dbReference>
<dbReference type="AlphaFoldDB" id="A0A371CTA4"/>
<proteinExistence type="predicted"/>
<gene>
    <name evidence="2" type="ORF">OH76DRAFT_1487785</name>
</gene>
<dbReference type="PANTHER" id="PTHR47655:SF2">
    <property type="entry name" value="QUINIC ACID UTILIZATION ACTIVATOR"/>
    <property type="match status" value="1"/>
</dbReference>
<dbReference type="InterPro" id="IPR020448">
    <property type="entry name" value="Maltose_ferment_reg_DNA-bd"/>
</dbReference>
<dbReference type="Pfam" id="PF00172">
    <property type="entry name" value="Zn_clus"/>
    <property type="match status" value="1"/>
</dbReference>
<name>A0A371CTA4_9APHY</name>
<dbReference type="EMBL" id="KZ857463">
    <property type="protein sequence ID" value="RDX43515.1"/>
    <property type="molecule type" value="Genomic_DNA"/>
</dbReference>
<dbReference type="GO" id="GO:0003677">
    <property type="term" value="F:DNA binding"/>
    <property type="evidence" value="ECO:0007669"/>
    <property type="project" value="InterPro"/>
</dbReference>
<dbReference type="InterPro" id="IPR036864">
    <property type="entry name" value="Zn2-C6_fun-type_DNA-bd_sf"/>
</dbReference>
<keyword evidence="3" id="KW-1185">Reference proteome</keyword>
<dbReference type="GO" id="GO:0045944">
    <property type="term" value="P:positive regulation of transcription by RNA polymerase II"/>
    <property type="evidence" value="ECO:0007669"/>
    <property type="project" value="TreeGrafter"/>
</dbReference>
<dbReference type="OrthoDB" id="39175at2759"/>
<organism evidence="2 3">
    <name type="scientific">Lentinus brumalis</name>
    <dbReference type="NCBI Taxonomy" id="2498619"/>
    <lineage>
        <taxon>Eukaryota</taxon>
        <taxon>Fungi</taxon>
        <taxon>Dikarya</taxon>
        <taxon>Basidiomycota</taxon>
        <taxon>Agaricomycotina</taxon>
        <taxon>Agaricomycetes</taxon>
        <taxon>Polyporales</taxon>
        <taxon>Polyporaceae</taxon>
        <taxon>Lentinus</taxon>
    </lineage>
</organism>
<dbReference type="PANTHER" id="PTHR47655">
    <property type="entry name" value="QUINIC ACID UTILIZATION ACTIVATOR"/>
    <property type="match status" value="1"/>
</dbReference>
<dbReference type="GO" id="GO:0008270">
    <property type="term" value="F:zinc ion binding"/>
    <property type="evidence" value="ECO:0007669"/>
    <property type="project" value="InterPro"/>
</dbReference>
<dbReference type="CDD" id="cd00067">
    <property type="entry name" value="GAL4"/>
    <property type="match status" value="1"/>
</dbReference>
<dbReference type="GO" id="GO:0005634">
    <property type="term" value="C:nucleus"/>
    <property type="evidence" value="ECO:0007669"/>
    <property type="project" value="InterPro"/>
</dbReference>
<dbReference type="GO" id="GO:0000981">
    <property type="term" value="F:DNA-binding transcription factor activity, RNA polymerase II-specific"/>
    <property type="evidence" value="ECO:0007669"/>
    <property type="project" value="InterPro"/>
</dbReference>
<feature type="domain" description="Zn(2)-C6 fungal-type" evidence="1">
    <location>
        <begin position="24"/>
        <end position="57"/>
    </location>
</feature>
<dbReference type="PROSITE" id="PS00463">
    <property type="entry name" value="ZN2_CY6_FUNGAL_1"/>
    <property type="match status" value="1"/>
</dbReference>
<evidence type="ECO:0000259" key="1">
    <source>
        <dbReference type="PROSITE" id="PS50048"/>
    </source>
</evidence>
<dbReference type="SMART" id="SM00066">
    <property type="entry name" value="GAL4"/>
    <property type="match status" value="1"/>
</dbReference>
<dbReference type="InterPro" id="IPR001138">
    <property type="entry name" value="Zn2Cys6_DnaBD"/>
</dbReference>
<protein>
    <recommendedName>
        <fullName evidence="1">Zn(2)-C6 fungal-type domain-containing protein</fullName>
    </recommendedName>
</protein>
<dbReference type="PROSITE" id="PS50048">
    <property type="entry name" value="ZN2_CY6_FUNGAL_2"/>
    <property type="match status" value="1"/>
</dbReference>
<dbReference type="STRING" id="139420.A0A371CTA4"/>
<evidence type="ECO:0000313" key="3">
    <source>
        <dbReference type="Proteomes" id="UP000256964"/>
    </source>
</evidence>
<evidence type="ECO:0000313" key="2">
    <source>
        <dbReference type="EMBL" id="RDX43515.1"/>
    </source>
</evidence>
<reference evidence="2 3" key="1">
    <citation type="journal article" date="2018" name="Biotechnol. Biofuels">
        <title>Integrative visual omics of the white-rot fungus Polyporus brumalis exposes the biotechnological potential of its oxidative enzymes for delignifying raw plant biomass.</title>
        <authorList>
            <person name="Miyauchi S."/>
            <person name="Rancon A."/>
            <person name="Drula E."/>
            <person name="Hage H."/>
            <person name="Chaduli D."/>
            <person name="Favel A."/>
            <person name="Grisel S."/>
            <person name="Henrissat B."/>
            <person name="Herpoel-Gimbert I."/>
            <person name="Ruiz-Duenas F.J."/>
            <person name="Chevret D."/>
            <person name="Hainaut M."/>
            <person name="Lin J."/>
            <person name="Wang M."/>
            <person name="Pangilinan J."/>
            <person name="Lipzen A."/>
            <person name="Lesage-Meessen L."/>
            <person name="Navarro D."/>
            <person name="Riley R."/>
            <person name="Grigoriev I.V."/>
            <person name="Zhou S."/>
            <person name="Raouche S."/>
            <person name="Rosso M.N."/>
        </authorList>
    </citation>
    <scope>NUCLEOTIDE SEQUENCE [LARGE SCALE GENOMIC DNA]</scope>
    <source>
        <strain evidence="2 3">BRFM 1820</strain>
    </source>
</reference>
<dbReference type="PRINTS" id="PR00054">
    <property type="entry name" value="FUNGALZNCYS"/>
</dbReference>
<dbReference type="Proteomes" id="UP000256964">
    <property type="component" value="Unassembled WGS sequence"/>
</dbReference>
<dbReference type="Gene3D" id="4.10.240.10">
    <property type="entry name" value="Zn(2)-C6 fungal-type DNA-binding domain"/>
    <property type="match status" value="1"/>
</dbReference>